<dbReference type="InterPro" id="IPR043519">
    <property type="entry name" value="NT_sf"/>
</dbReference>
<dbReference type="EMBL" id="PFGW01000006">
    <property type="protein sequence ID" value="PIW74870.1"/>
    <property type="molecule type" value="Genomic_DNA"/>
</dbReference>
<evidence type="ECO:0000313" key="3">
    <source>
        <dbReference type="Proteomes" id="UP000231673"/>
    </source>
</evidence>
<dbReference type="Pfam" id="PF01909">
    <property type="entry name" value="NTP_transf_2"/>
    <property type="match status" value="1"/>
</dbReference>
<evidence type="ECO:0000259" key="1">
    <source>
        <dbReference type="Pfam" id="PF01909"/>
    </source>
</evidence>
<evidence type="ECO:0000313" key="2">
    <source>
        <dbReference type="EMBL" id="PIW74870.1"/>
    </source>
</evidence>
<dbReference type="Gene3D" id="3.30.460.10">
    <property type="entry name" value="Beta Polymerase, domain 2"/>
    <property type="match status" value="1"/>
</dbReference>
<comment type="caution">
    <text evidence="2">The sequence shown here is derived from an EMBL/GenBank/DDBJ whole genome shotgun (WGS) entry which is preliminary data.</text>
</comment>
<gene>
    <name evidence="2" type="ORF">CO003_00335</name>
</gene>
<name>A0A2M7IEB6_9BACT</name>
<dbReference type="InterPro" id="IPR002934">
    <property type="entry name" value="Polymerase_NTP_transf_dom"/>
</dbReference>
<protein>
    <recommendedName>
        <fullName evidence="1">Polymerase nucleotidyl transferase domain-containing protein</fullName>
    </recommendedName>
</protein>
<feature type="domain" description="Polymerase nucleotidyl transferase" evidence="1">
    <location>
        <begin position="93"/>
        <end position="134"/>
    </location>
</feature>
<reference evidence="3" key="1">
    <citation type="submission" date="2017-09" db="EMBL/GenBank/DDBJ databases">
        <title>Depth-based differentiation of microbial function through sediment-hosted aquifers and enrichment of novel symbionts in the deep terrestrial subsurface.</title>
        <authorList>
            <person name="Probst A.J."/>
            <person name="Ladd B."/>
            <person name="Jarett J.K."/>
            <person name="Geller-Mcgrath D.E."/>
            <person name="Sieber C.M.K."/>
            <person name="Emerson J.B."/>
            <person name="Anantharaman K."/>
            <person name="Thomas B.C."/>
            <person name="Malmstrom R."/>
            <person name="Stieglmeier M."/>
            <person name="Klingl A."/>
            <person name="Woyke T."/>
            <person name="Ryan C.M."/>
            <person name="Banfield J.F."/>
        </authorList>
    </citation>
    <scope>NUCLEOTIDE SEQUENCE [LARGE SCALE GENOMIC DNA]</scope>
</reference>
<organism evidence="2 3">
    <name type="scientific">Candidatus Portnoybacteria bacterium CG_4_8_14_3_um_filter_44_15</name>
    <dbReference type="NCBI Taxonomy" id="1974803"/>
    <lineage>
        <taxon>Bacteria</taxon>
        <taxon>Candidatus Portnoyibacteriota</taxon>
    </lineage>
</organism>
<dbReference type="Proteomes" id="UP000231673">
    <property type="component" value="Unassembled WGS sequence"/>
</dbReference>
<dbReference type="GO" id="GO:0016779">
    <property type="term" value="F:nucleotidyltransferase activity"/>
    <property type="evidence" value="ECO:0007669"/>
    <property type="project" value="InterPro"/>
</dbReference>
<dbReference type="CDD" id="cd05403">
    <property type="entry name" value="NT_KNTase_like"/>
    <property type="match status" value="1"/>
</dbReference>
<dbReference type="SUPFAM" id="SSF81301">
    <property type="entry name" value="Nucleotidyltransferase"/>
    <property type="match status" value="1"/>
</dbReference>
<sequence>MTSLEKSILATVAYYDVLDRPLTGWEVFKYLILKNRELAIGLKEVLTLLGNSDELDKFIGQNNGFYFLKNRGNIIAERIERQKISAQKWKKSKLAVKLLQMVPFIRLVILSGSLAMDNAKKNSDIDLLIVAKSGRIWTCRALVSLLVHLLGKRRHGALTKDRLCLNHYLTDKSLKIPFQSLYNAQTYAHLTPVLEIENGLYRQFQKQNNWLNDYLLFYPSENKGYLKKIQLSRLAAFLRKLREFILDGKLGDKLELFLKKIQAERIKKDPLTYRAGGRVVVDDSQLEFHPDSPEKNILEKYNRKIKRLGFDETDLEKDSGLTPPGGVDNLINFD</sequence>
<proteinExistence type="predicted"/>
<accession>A0A2M7IEB6</accession>
<dbReference type="AlphaFoldDB" id="A0A2M7IEB6"/>